<name>A0AAV9ZKQ8_9AGAR</name>
<keyword evidence="6" id="KW-1185">Reference proteome</keyword>
<dbReference type="Proteomes" id="UP001362999">
    <property type="component" value="Unassembled WGS sequence"/>
</dbReference>
<dbReference type="GO" id="GO:0034354">
    <property type="term" value="P:'de novo' NAD+ biosynthetic process from L-tryptophan"/>
    <property type="evidence" value="ECO:0007669"/>
    <property type="project" value="TreeGrafter"/>
</dbReference>
<comment type="similarity">
    <text evidence="1">Belongs to the indoleamine 2,3-dioxygenase family.</text>
</comment>
<dbReference type="GO" id="GO:0033754">
    <property type="term" value="F:indoleamine 2,3-dioxygenase activity"/>
    <property type="evidence" value="ECO:0007669"/>
    <property type="project" value="TreeGrafter"/>
</dbReference>
<dbReference type="PANTHER" id="PTHR28657">
    <property type="entry name" value="INDOLEAMINE 2,3-DIOXYGENASE"/>
    <property type="match status" value="1"/>
</dbReference>
<comment type="caution">
    <text evidence="5">The sequence shown here is derived from an EMBL/GenBank/DDBJ whole genome shotgun (WGS) entry which is preliminary data.</text>
</comment>
<proteinExistence type="inferred from homology"/>
<dbReference type="GO" id="GO:0005737">
    <property type="term" value="C:cytoplasm"/>
    <property type="evidence" value="ECO:0007669"/>
    <property type="project" value="TreeGrafter"/>
</dbReference>
<evidence type="ECO:0000256" key="2">
    <source>
        <dbReference type="ARBA" id="ARBA00022723"/>
    </source>
</evidence>
<dbReference type="GO" id="GO:0020037">
    <property type="term" value="F:heme binding"/>
    <property type="evidence" value="ECO:0007669"/>
    <property type="project" value="InterPro"/>
</dbReference>
<evidence type="ECO:0000256" key="1">
    <source>
        <dbReference type="ARBA" id="ARBA00007119"/>
    </source>
</evidence>
<dbReference type="InterPro" id="IPR000898">
    <property type="entry name" value="Indolamine_dOase"/>
</dbReference>
<accession>A0AAV9ZKQ8</accession>
<keyword evidence="4" id="KW-0349">Heme</keyword>
<evidence type="ECO:0008006" key="7">
    <source>
        <dbReference type="Google" id="ProtNLM"/>
    </source>
</evidence>
<sequence>MLSWIFSFWSPSLSRDVTVEPDPKPIIHEPSRHRSLELLRDLVELGGGGAWPPIATYENSWPSVLQPYHWVSRIMEPLLPVEEPSLDCARNREIIDSFRARMRFELAQRINTSEVDQALEEWETHDTRSFQSAWLGFFACISFLRHAYRWGTIPIVSAAQSEVSVVFPAELELPWRVLQRHFGISSPSGCLTSICYSNLTAGADHVQYSATIGMGDLHRSTEFSNTKFVIDIESMMLPVYTLFAKAIAYMDAENPDAARDALHTANDLLRTTLKFFFNTMVERTLSPKVWMAYVQGFQGWALDNTDGSSGAQTLIFRTLDSFLGIKPWPTLEQERLHVPEVQRNWLNYLRTYDIRSVAKGREYVQVTAELDSLVKQLRLWRMGHMRRMQVYESVHRPERKTMTAGISVVDAPDEEQMILRLKTELGKRLAQTV</sequence>
<protein>
    <recommendedName>
        <fullName evidence="7">Indoleamine 2,3-dioxygenase</fullName>
    </recommendedName>
</protein>
<evidence type="ECO:0000256" key="3">
    <source>
        <dbReference type="ARBA" id="ARBA00023004"/>
    </source>
</evidence>
<evidence type="ECO:0000313" key="5">
    <source>
        <dbReference type="EMBL" id="KAK6984779.1"/>
    </source>
</evidence>
<organism evidence="5 6">
    <name type="scientific">Favolaschia claudopus</name>
    <dbReference type="NCBI Taxonomy" id="2862362"/>
    <lineage>
        <taxon>Eukaryota</taxon>
        <taxon>Fungi</taxon>
        <taxon>Dikarya</taxon>
        <taxon>Basidiomycota</taxon>
        <taxon>Agaricomycotina</taxon>
        <taxon>Agaricomycetes</taxon>
        <taxon>Agaricomycetidae</taxon>
        <taxon>Agaricales</taxon>
        <taxon>Marasmiineae</taxon>
        <taxon>Mycenaceae</taxon>
        <taxon>Favolaschia</taxon>
    </lineage>
</organism>
<reference evidence="5 6" key="1">
    <citation type="journal article" date="2024" name="J Genomics">
        <title>Draft genome sequencing and assembly of Favolaschia claudopus CIRM-BRFM 2984 isolated from oak limbs.</title>
        <authorList>
            <person name="Navarro D."/>
            <person name="Drula E."/>
            <person name="Chaduli D."/>
            <person name="Cazenave R."/>
            <person name="Ahrendt S."/>
            <person name="Wang J."/>
            <person name="Lipzen A."/>
            <person name="Daum C."/>
            <person name="Barry K."/>
            <person name="Grigoriev I.V."/>
            <person name="Favel A."/>
            <person name="Rosso M.N."/>
            <person name="Martin F."/>
        </authorList>
    </citation>
    <scope>NUCLEOTIDE SEQUENCE [LARGE SCALE GENOMIC DNA]</scope>
    <source>
        <strain evidence="5 6">CIRM-BRFM 2984</strain>
    </source>
</reference>
<feature type="binding site" description="proximal binding residue" evidence="4">
    <location>
        <position position="384"/>
    </location>
    <ligand>
        <name>heme b</name>
        <dbReference type="ChEBI" id="CHEBI:60344"/>
    </ligand>
    <ligandPart>
        <name>Fe</name>
        <dbReference type="ChEBI" id="CHEBI:18248"/>
    </ligandPart>
</feature>
<evidence type="ECO:0000313" key="6">
    <source>
        <dbReference type="Proteomes" id="UP001362999"/>
    </source>
</evidence>
<dbReference type="GO" id="GO:0019441">
    <property type="term" value="P:L-tryptophan catabolic process to kynurenine"/>
    <property type="evidence" value="ECO:0007669"/>
    <property type="project" value="InterPro"/>
</dbReference>
<dbReference type="SUPFAM" id="SSF140959">
    <property type="entry name" value="Indolic compounds 2,3-dioxygenase-like"/>
    <property type="match status" value="1"/>
</dbReference>
<dbReference type="GO" id="GO:0046872">
    <property type="term" value="F:metal ion binding"/>
    <property type="evidence" value="ECO:0007669"/>
    <property type="project" value="UniProtKB-KW"/>
</dbReference>
<dbReference type="AlphaFoldDB" id="A0AAV9ZKQ8"/>
<keyword evidence="2 4" id="KW-0479">Metal-binding</keyword>
<dbReference type="InterPro" id="IPR037217">
    <property type="entry name" value="Trp/Indoleamine_2_3_dOase-like"/>
</dbReference>
<gene>
    <name evidence="5" type="ORF">R3P38DRAFT_3102841</name>
</gene>
<keyword evidence="3 4" id="KW-0408">Iron</keyword>
<dbReference type="Gene3D" id="1.20.58.480">
    <property type="match status" value="1"/>
</dbReference>
<dbReference type="PANTHER" id="PTHR28657:SF11">
    <property type="entry name" value="INDOLEAMINE 2,3-DIOXYGENASE"/>
    <property type="match status" value="1"/>
</dbReference>
<dbReference type="EMBL" id="JAWWNJ010000134">
    <property type="protein sequence ID" value="KAK6984779.1"/>
    <property type="molecule type" value="Genomic_DNA"/>
</dbReference>
<evidence type="ECO:0000256" key="4">
    <source>
        <dbReference type="PIRSR" id="PIRSR600898-1"/>
    </source>
</evidence>